<dbReference type="RefSeq" id="WP_284481210.1">
    <property type="nucleotide sequence ID" value="NZ_JASNJD010000007.1"/>
</dbReference>
<reference evidence="2 3" key="1">
    <citation type="submission" date="2023-05" db="EMBL/GenBank/DDBJ databases">
        <title>Pseudodonghicola sp. nov.</title>
        <authorList>
            <person name="Huang J."/>
        </authorList>
    </citation>
    <scope>NUCLEOTIDE SEQUENCE [LARGE SCALE GENOMIC DNA]</scope>
    <source>
        <strain evidence="2 3">IC7</strain>
    </source>
</reference>
<evidence type="ECO:0000259" key="1">
    <source>
        <dbReference type="Pfam" id="PF07110"/>
    </source>
</evidence>
<organism evidence="2 3">
    <name type="scientific">Pseudodonghicola flavimaris</name>
    <dbReference type="NCBI Taxonomy" id="3050036"/>
    <lineage>
        <taxon>Bacteria</taxon>
        <taxon>Pseudomonadati</taxon>
        <taxon>Pseudomonadota</taxon>
        <taxon>Alphaproteobacteria</taxon>
        <taxon>Rhodobacterales</taxon>
        <taxon>Paracoccaceae</taxon>
        <taxon>Pseudodonghicola</taxon>
    </lineage>
</organism>
<keyword evidence="3" id="KW-1185">Reference proteome</keyword>
<name>A0ABT7F1C5_9RHOB</name>
<comment type="caution">
    <text evidence="2">The sequence shown here is derived from an EMBL/GenBank/DDBJ whole genome shotgun (WGS) entry which is preliminary data.</text>
</comment>
<evidence type="ECO:0000313" key="2">
    <source>
        <dbReference type="EMBL" id="MDK3018398.1"/>
    </source>
</evidence>
<dbReference type="Proteomes" id="UP001243757">
    <property type="component" value="Unassembled WGS sequence"/>
</dbReference>
<dbReference type="SUPFAM" id="SSF54909">
    <property type="entry name" value="Dimeric alpha+beta barrel"/>
    <property type="match status" value="1"/>
</dbReference>
<feature type="domain" description="EthD" evidence="1">
    <location>
        <begin position="14"/>
        <end position="93"/>
    </location>
</feature>
<evidence type="ECO:0000313" key="3">
    <source>
        <dbReference type="Proteomes" id="UP001243757"/>
    </source>
</evidence>
<gene>
    <name evidence="2" type="ORF">QO033_11985</name>
</gene>
<dbReference type="NCBIfam" id="TIGR02118">
    <property type="entry name" value="EthD family reductase"/>
    <property type="match status" value="1"/>
</dbReference>
<dbReference type="InterPro" id="IPR009799">
    <property type="entry name" value="EthD_dom"/>
</dbReference>
<protein>
    <submittedName>
        <fullName evidence="2">EthD family reductase</fullName>
    </submittedName>
</protein>
<sequence length="212" mass="22964">MIKRCTLLRRREDVPVPAFRDHWSSIHADIAAGFDGLDRYNQNHVTRVCWQFGPPRFQVDGIVELWFGSQADVDRAAQSDTTRALIVDEPNFLSGLTALVVGEADCPQAAAAEAAKYMVLARSTAPVRLEAALVAHCAALTAAGTAITLSIDPLTPGFTRETLWSEPQPPTLLISIRTADPRLVSETSALRGIINDHAEAALAVAVDELRIV</sequence>
<dbReference type="EMBL" id="JASNJD010000007">
    <property type="protein sequence ID" value="MDK3018398.1"/>
    <property type="molecule type" value="Genomic_DNA"/>
</dbReference>
<proteinExistence type="predicted"/>
<dbReference type="Pfam" id="PF07110">
    <property type="entry name" value="EthD"/>
    <property type="match status" value="1"/>
</dbReference>
<accession>A0ABT7F1C5</accession>
<dbReference type="InterPro" id="IPR011008">
    <property type="entry name" value="Dimeric_a/b-barrel"/>
</dbReference>
<dbReference type="Gene3D" id="3.30.70.100">
    <property type="match status" value="1"/>
</dbReference>